<protein>
    <submittedName>
        <fullName evidence="1">Uncharacterized protein</fullName>
    </submittedName>
</protein>
<evidence type="ECO:0000313" key="2">
    <source>
        <dbReference type="Proteomes" id="UP001172673"/>
    </source>
</evidence>
<proteinExistence type="predicted"/>
<sequence>MASSNPDNPQPPTLLTLPTELRLKIYKQAISETKIVCGWFGPGREGSEPWSSVRKSRADPHYVISVTSSANLLLVSAQVHREAKALVYAMPVNLAMDANYSRIQLQLAPYILNGIKELTLKSNKFIGLSIDSQPLGIALSDRAVLPNLKTIRMTNRDVYGNAAPEGPYYNIEYPIHVDCVITQMLEKDKTFSRSELLQVVLTNPRDDSVIEQVRQTKDLIEERGLVLKGEFRFVIYITTTFPQGPCFCISGEQWYKAIITWDKKGVSIKNLPNLRDEPCWRILSGIEEGLKGMYLLRADDTLCAAQWENDQKISVPPELSWLLEGC</sequence>
<reference evidence="1" key="1">
    <citation type="submission" date="2022-10" db="EMBL/GenBank/DDBJ databases">
        <title>Culturing micro-colonial fungi from biological soil crusts in the Mojave desert and describing Neophaeococcomyces mojavensis, and introducing the new genera and species Taxawa tesnikishii.</title>
        <authorList>
            <person name="Kurbessoian T."/>
            <person name="Stajich J.E."/>
        </authorList>
    </citation>
    <scope>NUCLEOTIDE SEQUENCE</scope>
    <source>
        <strain evidence="1">TK_41</strain>
    </source>
</reference>
<evidence type="ECO:0000313" key="1">
    <source>
        <dbReference type="EMBL" id="KAJ9614347.1"/>
    </source>
</evidence>
<comment type="caution">
    <text evidence="1">The sequence shown here is derived from an EMBL/GenBank/DDBJ whole genome shotgun (WGS) entry which is preliminary data.</text>
</comment>
<dbReference type="EMBL" id="JAPDRK010000003">
    <property type="protein sequence ID" value="KAJ9614347.1"/>
    <property type="molecule type" value="Genomic_DNA"/>
</dbReference>
<organism evidence="1 2">
    <name type="scientific">Cladophialophora chaetospira</name>
    <dbReference type="NCBI Taxonomy" id="386627"/>
    <lineage>
        <taxon>Eukaryota</taxon>
        <taxon>Fungi</taxon>
        <taxon>Dikarya</taxon>
        <taxon>Ascomycota</taxon>
        <taxon>Pezizomycotina</taxon>
        <taxon>Eurotiomycetes</taxon>
        <taxon>Chaetothyriomycetidae</taxon>
        <taxon>Chaetothyriales</taxon>
        <taxon>Herpotrichiellaceae</taxon>
        <taxon>Cladophialophora</taxon>
    </lineage>
</organism>
<keyword evidence="2" id="KW-1185">Reference proteome</keyword>
<dbReference type="AlphaFoldDB" id="A0AA39CN48"/>
<dbReference type="Proteomes" id="UP001172673">
    <property type="component" value="Unassembled WGS sequence"/>
</dbReference>
<accession>A0AA39CN48</accession>
<name>A0AA39CN48_9EURO</name>
<gene>
    <name evidence="1" type="ORF">H2200_002483</name>
</gene>